<feature type="domain" description="DUF4440" evidence="1">
    <location>
        <begin position="8"/>
        <end position="108"/>
    </location>
</feature>
<accession>A0A4Q7WUP0</accession>
<name>A0A4Q7WUP0_9ACTN</name>
<dbReference type="NCBIfam" id="TIGR02246">
    <property type="entry name" value="SgcJ/EcaC family oxidoreductase"/>
    <property type="match status" value="1"/>
</dbReference>
<gene>
    <name evidence="2" type="ORF">EV645_4871</name>
</gene>
<organism evidence="2 3">
    <name type="scientific">Kribbella rubisoli</name>
    <dbReference type="NCBI Taxonomy" id="3075929"/>
    <lineage>
        <taxon>Bacteria</taxon>
        <taxon>Bacillati</taxon>
        <taxon>Actinomycetota</taxon>
        <taxon>Actinomycetes</taxon>
        <taxon>Propionibacteriales</taxon>
        <taxon>Kribbellaceae</taxon>
        <taxon>Kribbella</taxon>
    </lineage>
</organism>
<dbReference type="OrthoDB" id="4475408at2"/>
<dbReference type="AlphaFoldDB" id="A0A4Q7WUP0"/>
<dbReference type="Gene3D" id="3.10.450.50">
    <property type="match status" value="1"/>
</dbReference>
<dbReference type="Pfam" id="PF14534">
    <property type="entry name" value="DUF4440"/>
    <property type="match status" value="1"/>
</dbReference>
<dbReference type="SUPFAM" id="SSF54427">
    <property type="entry name" value="NTF2-like"/>
    <property type="match status" value="1"/>
</dbReference>
<sequence length="116" mass="13197">MNNILYDVLAQWKSAIDDHDPQRAAALFTKDAIFQGLHPYGVGRDAVAEYYESQPLGLSPQYNLLETRQLADDTVLGYLAVDFTFTDRPTLPVNLLVILRRTDDGWLISHYQVSRL</sequence>
<evidence type="ECO:0000313" key="3">
    <source>
        <dbReference type="Proteomes" id="UP000292027"/>
    </source>
</evidence>
<dbReference type="InterPro" id="IPR032710">
    <property type="entry name" value="NTF2-like_dom_sf"/>
</dbReference>
<dbReference type="CDD" id="cd00531">
    <property type="entry name" value="NTF2_like"/>
    <property type="match status" value="1"/>
</dbReference>
<dbReference type="EMBL" id="SHKR01000013">
    <property type="protein sequence ID" value="RZU14010.1"/>
    <property type="molecule type" value="Genomic_DNA"/>
</dbReference>
<dbReference type="InterPro" id="IPR027843">
    <property type="entry name" value="DUF4440"/>
</dbReference>
<comment type="caution">
    <text evidence="2">The sequence shown here is derived from an EMBL/GenBank/DDBJ whole genome shotgun (WGS) entry which is preliminary data.</text>
</comment>
<evidence type="ECO:0000259" key="1">
    <source>
        <dbReference type="Pfam" id="PF14534"/>
    </source>
</evidence>
<dbReference type="RefSeq" id="WP_130446205.1">
    <property type="nucleotide sequence ID" value="NZ_SHKR01000013.1"/>
</dbReference>
<proteinExistence type="predicted"/>
<dbReference type="InterPro" id="IPR011944">
    <property type="entry name" value="Steroid_delta5-4_isomerase"/>
</dbReference>
<evidence type="ECO:0000313" key="2">
    <source>
        <dbReference type="EMBL" id="RZU14010.1"/>
    </source>
</evidence>
<keyword evidence="3" id="KW-1185">Reference proteome</keyword>
<protein>
    <submittedName>
        <fullName evidence="2">Uncharacterized protein (TIGR02246 family)</fullName>
    </submittedName>
</protein>
<dbReference type="Proteomes" id="UP000292027">
    <property type="component" value="Unassembled WGS sequence"/>
</dbReference>
<reference evidence="2 3" key="1">
    <citation type="journal article" date="2015" name="Stand. Genomic Sci.">
        <title>Genomic Encyclopedia of Bacterial and Archaeal Type Strains, Phase III: the genomes of soil and plant-associated and newly described type strains.</title>
        <authorList>
            <person name="Whitman W.B."/>
            <person name="Woyke T."/>
            <person name="Klenk H.P."/>
            <person name="Zhou Y."/>
            <person name="Lilburn T.G."/>
            <person name="Beck B.J."/>
            <person name="De Vos P."/>
            <person name="Vandamme P."/>
            <person name="Eisen J.A."/>
            <person name="Garrity G."/>
            <person name="Hugenholtz P."/>
            <person name="Kyrpides N.C."/>
        </authorList>
    </citation>
    <scope>NUCLEOTIDE SEQUENCE [LARGE SCALE GENOMIC DNA]</scope>
    <source>
        <strain evidence="2 3">VKM Ac-2540</strain>
    </source>
</reference>